<comment type="caution">
    <text evidence="2">The sequence shown here is derived from an EMBL/GenBank/DDBJ whole genome shotgun (WGS) entry which is preliminary data.</text>
</comment>
<accession>A0A0L0VI76</accession>
<feature type="compositionally biased region" description="Basic and acidic residues" evidence="1">
    <location>
        <begin position="101"/>
        <end position="121"/>
    </location>
</feature>
<keyword evidence="3" id="KW-1185">Reference proteome</keyword>
<protein>
    <submittedName>
        <fullName evidence="2">Uncharacterized protein</fullName>
    </submittedName>
</protein>
<feature type="compositionally biased region" description="Basic residues" evidence="1">
    <location>
        <begin position="272"/>
        <end position="281"/>
    </location>
</feature>
<feature type="region of interest" description="Disordered" evidence="1">
    <location>
        <begin position="1"/>
        <end position="33"/>
    </location>
</feature>
<feature type="region of interest" description="Disordered" evidence="1">
    <location>
        <begin position="94"/>
        <end position="152"/>
    </location>
</feature>
<name>A0A0L0VI76_9BASI</name>
<feature type="compositionally biased region" description="Low complexity" evidence="1">
    <location>
        <begin position="12"/>
        <end position="23"/>
    </location>
</feature>
<feature type="compositionally biased region" description="Polar residues" evidence="1">
    <location>
        <begin position="217"/>
        <end position="227"/>
    </location>
</feature>
<reference evidence="3" key="1">
    <citation type="submission" date="2014-03" db="EMBL/GenBank/DDBJ databases">
        <title>The Genome Sequence of Puccinia striiformis f. sp. tritici PST-78.</title>
        <authorList>
            <consortium name="The Broad Institute Genome Sequencing Platform"/>
            <person name="Cuomo C."/>
            <person name="Hulbert S."/>
            <person name="Chen X."/>
            <person name="Walker B."/>
            <person name="Young S.K."/>
            <person name="Zeng Q."/>
            <person name="Gargeya S."/>
            <person name="Fitzgerald M."/>
            <person name="Haas B."/>
            <person name="Abouelleil A."/>
            <person name="Alvarado L."/>
            <person name="Arachchi H.M."/>
            <person name="Berlin A.M."/>
            <person name="Chapman S.B."/>
            <person name="Goldberg J."/>
            <person name="Griggs A."/>
            <person name="Gujja S."/>
            <person name="Hansen M."/>
            <person name="Howarth C."/>
            <person name="Imamovic A."/>
            <person name="Larimer J."/>
            <person name="McCowan C."/>
            <person name="Montmayeur A."/>
            <person name="Murphy C."/>
            <person name="Neiman D."/>
            <person name="Pearson M."/>
            <person name="Priest M."/>
            <person name="Roberts A."/>
            <person name="Saif S."/>
            <person name="Shea T."/>
            <person name="Sisk P."/>
            <person name="Sykes S."/>
            <person name="Wortman J."/>
            <person name="Nusbaum C."/>
            <person name="Birren B."/>
        </authorList>
    </citation>
    <scope>NUCLEOTIDE SEQUENCE [LARGE SCALE GENOMIC DNA]</scope>
    <source>
        <strain evidence="3">race PST-78</strain>
    </source>
</reference>
<dbReference type="EMBL" id="AJIL01000051">
    <property type="protein sequence ID" value="KNE98977.1"/>
    <property type="molecule type" value="Genomic_DNA"/>
</dbReference>
<feature type="compositionally biased region" description="Basic residues" evidence="1">
    <location>
        <begin position="1"/>
        <end position="11"/>
    </location>
</feature>
<sequence length="355" mass="39434">MERRKRRKNQNKTKPTTELNNNTPPEPTPASEFIKSLPASSLIKYLDQHHLLNSPLRSATPSASPSSLALNRNQQLEDYNRFALLVSSNYNLCQTGAQRPDTPETREETLKDQKRAQKEDQSSSISPSTSAVSSASGSSSSSSSPRPTRSSSSFYRRLFSGAELNLKPLTDPDENENEHESTCGRKRTKVSRKDARDSLYSFDHTLQELVSNHHHQSFPSLSVNPSESVGLLQPRQPPCSPTPSPSGTGLRRVGGRTGPDEPLQLSTDHHRLPSLKRKHTQKTPINATTTTTTTATTTTTTTLDHHGFIFKINRDHLSSIINPHPPTDHIRLIEDHVLSNFVYSVKTRGNALRPN</sequence>
<proteinExistence type="predicted"/>
<dbReference type="Proteomes" id="UP000054564">
    <property type="component" value="Unassembled WGS sequence"/>
</dbReference>
<organism evidence="2 3">
    <name type="scientific">Puccinia striiformis f. sp. tritici PST-78</name>
    <dbReference type="NCBI Taxonomy" id="1165861"/>
    <lineage>
        <taxon>Eukaryota</taxon>
        <taxon>Fungi</taxon>
        <taxon>Dikarya</taxon>
        <taxon>Basidiomycota</taxon>
        <taxon>Pucciniomycotina</taxon>
        <taxon>Pucciniomycetes</taxon>
        <taxon>Pucciniales</taxon>
        <taxon>Pucciniaceae</taxon>
        <taxon>Puccinia</taxon>
    </lineage>
</organism>
<evidence type="ECO:0000313" key="3">
    <source>
        <dbReference type="Proteomes" id="UP000054564"/>
    </source>
</evidence>
<evidence type="ECO:0000313" key="2">
    <source>
        <dbReference type="EMBL" id="KNE98977.1"/>
    </source>
</evidence>
<feature type="region of interest" description="Disordered" evidence="1">
    <location>
        <begin position="216"/>
        <end position="293"/>
    </location>
</feature>
<feature type="region of interest" description="Disordered" evidence="1">
    <location>
        <begin position="165"/>
        <end position="194"/>
    </location>
</feature>
<feature type="compositionally biased region" description="Pro residues" evidence="1">
    <location>
        <begin position="235"/>
        <end position="244"/>
    </location>
</feature>
<dbReference type="AlphaFoldDB" id="A0A0L0VI76"/>
<dbReference type="OrthoDB" id="2505454at2759"/>
<gene>
    <name evidence="2" type="ORF">PSTG_07821</name>
</gene>
<feature type="compositionally biased region" description="Low complexity" evidence="1">
    <location>
        <begin position="122"/>
        <end position="152"/>
    </location>
</feature>
<evidence type="ECO:0000256" key="1">
    <source>
        <dbReference type="SAM" id="MobiDB-lite"/>
    </source>
</evidence>